<keyword evidence="3" id="KW-1185">Reference proteome</keyword>
<dbReference type="PANTHER" id="PTHR17985:SF8">
    <property type="entry name" value="TRANSPORT AND GOLGI ORGANIZATION PROTEIN 2 HOMOLOG"/>
    <property type="match status" value="1"/>
</dbReference>
<gene>
    <name evidence="2" type="ORF">NLU13_9931</name>
</gene>
<dbReference type="PANTHER" id="PTHR17985">
    <property type="entry name" value="SER/THR-RICH PROTEIN T10 IN DGCR REGION"/>
    <property type="match status" value="1"/>
</dbReference>
<sequence length="462" mass="51966">MGRSAPISKPSCWYLRQQTSFISAQALGYFRRSILCLAHNETGQILSHGRTTCTRQLPPTLDVDNLQLPIFTLCNPKLTALDYLYSCQRSTMCIVLLTTAHPDYALIAIDNRDEFVLRPTSRPHWWTPPNPSALMEDTPSSTLTPSDKEHKTNSVLSSRDLFRAEQGTWLGITKTGVFAVLTNFREPMSEKGVAGARSRGGMVKAWLGGLPDEEGGLMAGVRKLVEEGEGVKNVGGFSMVCGKLRRKACECGEGIAIVSNRVDEAKDVPVIGKERNGVWGLSNAVYSEEDGEEWPKVKIGKRLLENTIAESVEKKEGKKELVERLFGVLDEDTLGDLEEEGRRKGLTDMLDRLRDSVFIRRLGDEDEHWEKVREMKEKVEEELRKESGEIGEKKVEEKKEQVIGKNGFDKGLYGTQRQTVVLVDWEGKVTFVERALWDEWGNNLNKGEGDVVVEFEIEDWNE</sequence>
<accession>A0AA39G975</accession>
<protein>
    <submittedName>
        <fullName evidence="2">Uncharacterized protein</fullName>
    </submittedName>
</protein>
<dbReference type="Proteomes" id="UP001175261">
    <property type="component" value="Unassembled WGS sequence"/>
</dbReference>
<feature type="region of interest" description="Disordered" evidence="1">
    <location>
        <begin position="127"/>
        <end position="151"/>
    </location>
</feature>
<dbReference type="AlphaFoldDB" id="A0AA39G975"/>
<evidence type="ECO:0000313" key="3">
    <source>
        <dbReference type="Proteomes" id="UP001175261"/>
    </source>
</evidence>
<dbReference type="GO" id="GO:0005794">
    <property type="term" value="C:Golgi apparatus"/>
    <property type="evidence" value="ECO:0007669"/>
    <property type="project" value="TreeGrafter"/>
</dbReference>
<dbReference type="EMBL" id="JAPDFR010000010">
    <property type="protein sequence ID" value="KAK0382836.1"/>
    <property type="molecule type" value="Genomic_DNA"/>
</dbReference>
<name>A0AA39G975_SARSR</name>
<dbReference type="Pfam" id="PF05742">
    <property type="entry name" value="TANGO2"/>
    <property type="match status" value="2"/>
</dbReference>
<organism evidence="2 3">
    <name type="scientific">Sarocladium strictum</name>
    <name type="common">Black bundle disease fungus</name>
    <name type="synonym">Acremonium strictum</name>
    <dbReference type="NCBI Taxonomy" id="5046"/>
    <lineage>
        <taxon>Eukaryota</taxon>
        <taxon>Fungi</taxon>
        <taxon>Dikarya</taxon>
        <taxon>Ascomycota</taxon>
        <taxon>Pezizomycotina</taxon>
        <taxon>Sordariomycetes</taxon>
        <taxon>Hypocreomycetidae</taxon>
        <taxon>Hypocreales</taxon>
        <taxon>Sarocladiaceae</taxon>
        <taxon>Sarocladium</taxon>
    </lineage>
</organism>
<dbReference type="GO" id="GO:0009306">
    <property type="term" value="P:protein secretion"/>
    <property type="evidence" value="ECO:0007669"/>
    <property type="project" value="TreeGrafter"/>
</dbReference>
<reference evidence="2" key="1">
    <citation type="submission" date="2022-10" db="EMBL/GenBank/DDBJ databases">
        <title>Determination and structural analysis of whole genome sequence of Sarocladium strictum F4-1.</title>
        <authorList>
            <person name="Hu L."/>
            <person name="Jiang Y."/>
        </authorList>
    </citation>
    <scope>NUCLEOTIDE SEQUENCE</scope>
    <source>
        <strain evidence="2">F4-1</strain>
    </source>
</reference>
<comment type="caution">
    <text evidence="2">The sequence shown here is derived from an EMBL/GenBank/DDBJ whole genome shotgun (WGS) entry which is preliminary data.</text>
</comment>
<dbReference type="InterPro" id="IPR008551">
    <property type="entry name" value="TANGO2"/>
</dbReference>
<evidence type="ECO:0000313" key="2">
    <source>
        <dbReference type="EMBL" id="KAK0382836.1"/>
    </source>
</evidence>
<evidence type="ECO:0000256" key="1">
    <source>
        <dbReference type="SAM" id="MobiDB-lite"/>
    </source>
</evidence>
<proteinExistence type="predicted"/>
<dbReference type="GO" id="GO:0007030">
    <property type="term" value="P:Golgi organization"/>
    <property type="evidence" value="ECO:0007669"/>
    <property type="project" value="TreeGrafter"/>
</dbReference>